<keyword evidence="1" id="KW-0175">Coiled coil</keyword>
<dbReference type="OrthoDB" id="8537236at2"/>
<dbReference type="Pfam" id="PF13412">
    <property type="entry name" value="HTH_24"/>
    <property type="match status" value="1"/>
</dbReference>
<feature type="coiled-coil region" evidence="1">
    <location>
        <begin position="83"/>
        <end position="120"/>
    </location>
</feature>
<accession>A0A5Q2QDU5</accession>
<dbReference type="InterPro" id="IPR026433">
    <property type="entry name" value="MarR_EPS"/>
</dbReference>
<sequence length="125" mass="14256">MPQPKNSEDIKFQDELRLRVMRVLEENPEASQRQIASELNVSLGGVNYCLKALVDRGLVKLGNFAKSDRKIGYAYFLTAEGVAEKAKITARFLKRKMAEYEQLLKEIEQLESEMKSTDTATLENQ</sequence>
<evidence type="ECO:0000256" key="1">
    <source>
        <dbReference type="SAM" id="Coils"/>
    </source>
</evidence>
<dbReference type="InterPro" id="IPR036388">
    <property type="entry name" value="WH-like_DNA-bd_sf"/>
</dbReference>
<dbReference type="Gene3D" id="1.10.10.10">
    <property type="entry name" value="Winged helix-like DNA-binding domain superfamily/Winged helix DNA-binding domain"/>
    <property type="match status" value="1"/>
</dbReference>
<dbReference type="NCBIfam" id="TIGR04176">
    <property type="entry name" value="MarR_EPS"/>
    <property type="match status" value="1"/>
</dbReference>
<dbReference type="SUPFAM" id="SSF46785">
    <property type="entry name" value="Winged helix' DNA-binding domain"/>
    <property type="match status" value="1"/>
</dbReference>
<evidence type="ECO:0000313" key="2">
    <source>
        <dbReference type="EMBL" id="QGG81314.1"/>
    </source>
</evidence>
<gene>
    <name evidence="2" type="ORF">GH975_08685</name>
</gene>
<evidence type="ECO:0000313" key="3">
    <source>
        <dbReference type="Proteomes" id="UP000388235"/>
    </source>
</evidence>
<name>A0A5Q2QDU5_9GAMM</name>
<dbReference type="InterPro" id="IPR036390">
    <property type="entry name" value="WH_DNA-bd_sf"/>
</dbReference>
<protein>
    <submittedName>
        <fullName evidence="2">MarR family EPS-associated transcriptional regulator</fullName>
    </submittedName>
</protein>
<dbReference type="AlphaFoldDB" id="A0A5Q2QDU5"/>
<organism evidence="2 3">
    <name type="scientific">Litorivicinus lipolyticus</name>
    <dbReference type="NCBI Taxonomy" id="418701"/>
    <lineage>
        <taxon>Bacteria</taxon>
        <taxon>Pseudomonadati</taxon>
        <taxon>Pseudomonadota</taxon>
        <taxon>Gammaproteobacteria</taxon>
        <taxon>Oceanospirillales</taxon>
        <taxon>Litorivicinaceae</taxon>
        <taxon>Litorivicinus</taxon>
    </lineage>
</organism>
<dbReference type="KEGG" id="llp:GH975_08685"/>
<proteinExistence type="predicted"/>
<reference evidence="2 3" key="1">
    <citation type="submission" date="2019-11" db="EMBL/GenBank/DDBJ databases">
        <authorList>
            <person name="Khan S.A."/>
            <person name="Jeon C.O."/>
            <person name="Chun B.H."/>
        </authorList>
    </citation>
    <scope>NUCLEOTIDE SEQUENCE [LARGE SCALE GENOMIC DNA]</scope>
    <source>
        <strain evidence="2 3">IMCC 1097</strain>
    </source>
</reference>
<keyword evidence="3" id="KW-1185">Reference proteome</keyword>
<dbReference type="Proteomes" id="UP000388235">
    <property type="component" value="Chromosome"/>
</dbReference>
<dbReference type="EMBL" id="CP045871">
    <property type="protein sequence ID" value="QGG81314.1"/>
    <property type="molecule type" value="Genomic_DNA"/>
</dbReference>